<feature type="domain" description="CheW-like" evidence="1">
    <location>
        <begin position="7"/>
        <end position="142"/>
    </location>
</feature>
<organism evidence="2 3">
    <name type="scientific">Sphaerotilus uruguayifluvii</name>
    <dbReference type="NCBI Taxonomy" id="2735897"/>
    <lineage>
        <taxon>Bacteria</taxon>
        <taxon>Pseudomonadati</taxon>
        <taxon>Pseudomonadota</taxon>
        <taxon>Betaproteobacteria</taxon>
        <taxon>Burkholderiales</taxon>
        <taxon>Sphaerotilaceae</taxon>
        <taxon>Sphaerotilus</taxon>
    </lineage>
</organism>
<keyword evidence="3" id="KW-1185">Reference proteome</keyword>
<dbReference type="Proteomes" id="UP001516061">
    <property type="component" value="Unassembled WGS sequence"/>
</dbReference>
<dbReference type="RefSeq" id="WP_173806483.1">
    <property type="nucleotide sequence ID" value="NZ_JABSNM010000016.1"/>
</dbReference>
<dbReference type="Pfam" id="PF01584">
    <property type="entry name" value="CheW"/>
    <property type="match status" value="3"/>
</dbReference>
<accession>A0ABX2G5D8</accession>
<dbReference type="EMBL" id="JABSNM010000016">
    <property type="protein sequence ID" value="NRT57512.1"/>
    <property type="molecule type" value="Genomic_DNA"/>
</dbReference>
<dbReference type="Gene3D" id="2.40.50.180">
    <property type="entry name" value="CheA-289, Domain 4"/>
    <property type="match status" value="3"/>
</dbReference>
<proteinExistence type="predicted"/>
<sequence>MSGIDPAGDFGGMRVGGLQLALPMSALREVVPCGRLERLPVRAEGLLGAIDLRGVLVPVLDLRPLIGLAIDPVDWPCVVLVVHDGRILGLLCEGVTGVFRSEGGRMNRAAPGGLLAGSLRRADDAGLISVLSPAALLALPGLPCVEDPEPQRQRVHDGSVSDEPLASGLPMLLMTCGRVPLALPAMAVHATLPSPQVRASVLGGSGACIGVLEHAGEEVPVVDLPALCGLGRMERAQEATHQAFMVRLEAGLVAFLIDRVLDVVRVDDDAVMPVPAFALPRQDLFEGGLSIQALAEEVRALLPPTVQQFLVLSPRGLLGHAGLQALAASGRPVAALRGAAAGSAPADGAAAVALQAAGQRAMVTYQLGREVATPIGQIREILPFGCEIAVLEVGGVMLGLVAHRGRSIPVMCLSRLHGLPPPAVTPAVSVLVVEAEEGVPVGFAVPMLRSIEPADWEPALPVLGDARDALAQAVHSRQLAQVGQGDARRMLQMVDLQRIARALQQQAA</sequence>
<evidence type="ECO:0000313" key="3">
    <source>
        <dbReference type="Proteomes" id="UP001516061"/>
    </source>
</evidence>
<comment type="caution">
    <text evidence="2">The sequence shown here is derived from an EMBL/GenBank/DDBJ whole genome shotgun (WGS) entry which is preliminary data.</text>
</comment>
<evidence type="ECO:0000313" key="2">
    <source>
        <dbReference type="EMBL" id="NRT57512.1"/>
    </source>
</evidence>
<name>A0ABX2G5D8_9BURK</name>
<dbReference type="SUPFAM" id="SSF50341">
    <property type="entry name" value="CheW-like"/>
    <property type="match status" value="3"/>
</dbReference>
<feature type="domain" description="CheW-like" evidence="1">
    <location>
        <begin position="168"/>
        <end position="315"/>
    </location>
</feature>
<dbReference type="InterPro" id="IPR036061">
    <property type="entry name" value="CheW-like_dom_sf"/>
</dbReference>
<protein>
    <submittedName>
        <fullName evidence="2">Purine-binding chemotaxis protein CheW</fullName>
    </submittedName>
</protein>
<feature type="domain" description="CheW-like" evidence="1">
    <location>
        <begin position="358"/>
        <end position="505"/>
    </location>
</feature>
<dbReference type="PROSITE" id="PS50851">
    <property type="entry name" value="CHEW"/>
    <property type="match status" value="3"/>
</dbReference>
<reference evidence="2 3" key="1">
    <citation type="submission" date="2020-05" db="EMBL/GenBank/DDBJ databases">
        <title>Genomic Encyclopedia of Type Strains, Phase IV (KMG-V): Genome sequencing to study the core and pangenomes of soil and plant-associated prokaryotes.</title>
        <authorList>
            <person name="Whitman W."/>
        </authorList>
    </citation>
    <scope>NUCLEOTIDE SEQUENCE [LARGE SCALE GENOMIC DNA]</scope>
    <source>
        <strain evidence="2 3">C29</strain>
    </source>
</reference>
<evidence type="ECO:0000259" key="1">
    <source>
        <dbReference type="PROSITE" id="PS50851"/>
    </source>
</evidence>
<dbReference type="PANTHER" id="PTHR22617">
    <property type="entry name" value="CHEMOTAXIS SENSOR HISTIDINE KINASE-RELATED"/>
    <property type="match status" value="1"/>
</dbReference>
<dbReference type="InterPro" id="IPR002545">
    <property type="entry name" value="CheW-lke_dom"/>
</dbReference>
<dbReference type="SMART" id="SM00260">
    <property type="entry name" value="CheW"/>
    <property type="match status" value="3"/>
</dbReference>
<dbReference type="PANTHER" id="PTHR22617:SF23">
    <property type="entry name" value="CHEMOTAXIS PROTEIN CHEW"/>
    <property type="match status" value="1"/>
</dbReference>
<gene>
    <name evidence="2" type="ORF">HNQ01_003268</name>
</gene>
<dbReference type="InterPro" id="IPR039315">
    <property type="entry name" value="CheW"/>
</dbReference>